<dbReference type="SUPFAM" id="SSF46689">
    <property type="entry name" value="Homeodomain-like"/>
    <property type="match status" value="1"/>
</dbReference>
<organism evidence="6 7">
    <name type="scientific">Mycolicibacter senuensis</name>
    <dbReference type="NCBI Taxonomy" id="386913"/>
    <lineage>
        <taxon>Bacteria</taxon>
        <taxon>Bacillati</taxon>
        <taxon>Actinomycetota</taxon>
        <taxon>Actinomycetes</taxon>
        <taxon>Mycobacteriales</taxon>
        <taxon>Mycobacteriaceae</taxon>
        <taxon>Mycolicibacter</taxon>
    </lineage>
</organism>
<dbReference type="PRINTS" id="PR00455">
    <property type="entry name" value="HTHTETR"/>
</dbReference>
<protein>
    <submittedName>
        <fullName evidence="6">Putative mycofactocin biosynthesis transcriptional regulator MftR</fullName>
    </submittedName>
</protein>
<dbReference type="GO" id="GO:0003700">
    <property type="term" value="F:DNA-binding transcription factor activity"/>
    <property type="evidence" value="ECO:0007669"/>
    <property type="project" value="TreeGrafter"/>
</dbReference>
<dbReference type="SUPFAM" id="SSF48498">
    <property type="entry name" value="Tetracyclin repressor-like, C-terminal domain"/>
    <property type="match status" value="1"/>
</dbReference>
<dbReference type="InterPro" id="IPR001647">
    <property type="entry name" value="HTH_TetR"/>
</dbReference>
<dbReference type="AlphaFoldDB" id="A0A7I9XTG9"/>
<evidence type="ECO:0000256" key="4">
    <source>
        <dbReference type="PROSITE-ProRule" id="PRU00335"/>
    </source>
</evidence>
<feature type="domain" description="HTH tetR-type" evidence="5">
    <location>
        <begin position="27"/>
        <end position="87"/>
    </location>
</feature>
<name>A0A7I9XTG9_9MYCO</name>
<dbReference type="NCBIfam" id="TIGR03968">
    <property type="entry name" value="mycofact_TetR"/>
    <property type="match status" value="1"/>
</dbReference>
<dbReference type="InterPro" id="IPR036271">
    <property type="entry name" value="Tet_transcr_reg_TetR-rel_C_sf"/>
</dbReference>
<keyword evidence="3" id="KW-0804">Transcription</keyword>
<dbReference type="PROSITE" id="PS50977">
    <property type="entry name" value="HTH_TETR_2"/>
    <property type="match status" value="1"/>
</dbReference>
<dbReference type="Pfam" id="PF17754">
    <property type="entry name" value="TetR_C_14"/>
    <property type="match status" value="1"/>
</dbReference>
<dbReference type="Proteomes" id="UP000465263">
    <property type="component" value="Unassembled WGS sequence"/>
</dbReference>
<dbReference type="InterPro" id="IPR041347">
    <property type="entry name" value="MftR_C"/>
</dbReference>
<reference evidence="6 7" key="1">
    <citation type="journal article" date="2019" name="Emerg. Microbes Infect.">
        <title>Comprehensive subspecies identification of 175 nontuberculous mycobacteria species based on 7547 genomic profiles.</title>
        <authorList>
            <person name="Matsumoto Y."/>
            <person name="Kinjo T."/>
            <person name="Motooka D."/>
            <person name="Nabeya D."/>
            <person name="Jung N."/>
            <person name="Uechi K."/>
            <person name="Horii T."/>
            <person name="Iida T."/>
            <person name="Fujita J."/>
            <person name="Nakamura S."/>
        </authorList>
    </citation>
    <scope>NUCLEOTIDE SEQUENCE [LARGE SCALE GENOMIC DNA]</scope>
    <source>
        <strain evidence="6 7">JCM 16017</strain>
    </source>
</reference>
<dbReference type="InterPro" id="IPR050109">
    <property type="entry name" value="HTH-type_TetR-like_transc_reg"/>
</dbReference>
<evidence type="ECO:0000256" key="1">
    <source>
        <dbReference type="ARBA" id="ARBA00023015"/>
    </source>
</evidence>
<dbReference type="EMBL" id="BLKV01000003">
    <property type="protein sequence ID" value="GFG72567.1"/>
    <property type="molecule type" value="Genomic_DNA"/>
</dbReference>
<keyword evidence="7" id="KW-1185">Reference proteome</keyword>
<evidence type="ECO:0000259" key="5">
    <source>
        <dbReference type="PROSITE" id="PS50977"/>
    </source>
</evidence>
<evidence type="ECO:0000313" key="7">
    <source>
        <dbReference type="Proteomes" id="UP000465263"/>
    </source>
</evidence>
<accession>A0A7I9XTG9</accession>
<dbReference type="PANTHER" id="PTHR30055">
    <property type="entry name" value="HTH-TYPE TRANSCRIPTIONAL REGULATOR RUTR"/>
    <property type="match status" value="1"/>
</dbReference>
<evidence type="ECO:0000256" key="3">
    <source>
        <dbReference type="ARBA" id="ARBA00023163"/>
    </source>
</evidence>
<feature type="DNA-binding region" description="H-T-H motif" evidence="4">
    <location>
        <begin position="50"/>
        <end position="69"/>
    </location>
</feature>
<dbReference type="GO" id="GO:0000976">
    <property type="term" value="F:transcription cis-regulatory region binding"/>
    <property type="evidence" value="ECO:0007669"/>
    <property type="project" value="TreeGrafter"/>
</dbReference>
<gene>
    <name evidence="6" type="primary">mftR</name>
    <name evidence="6" type="ORF">MSEN_42870</name>
</gene>
<proteinExistence type="predicted"/>
<dbReference type="InterPro" id="IPR009057">
    <property type="entry name" value="Homeodomain-like_sf"/>
</dbReference>
<dbReference type="InterPro" id="IPR023851">
    <property type="entry name" value="Tscrpt_reg_TetR-type"/>
</dbReference>
<dbReference type="PANTHER" id="PTHR30055:SF238">
    <property type="entry name" value="MYCOFACTOCIN BIOSYNTHESIS TRANSCRIPTIONAL REGULATOR MFTR-RELATED"/>
    <property type="match status" value="1"/>
</dbReference>
<evidence type="ECO:0000256" key="2">
    <source>
        <dbReference type="ARBA" id="ARBA00023125"/>
    </source>
</evidence>
<keyword evidence="2 4" id="KW-0238">DNA-binding</keyword>
<sequence>MPIWKWVGRKVAGTESQVQARVGRRRSTTRENITHVAIDLFATRGFSEVSVDDVAQAAGIARRTLFRYYSSKNAIPWGDFDAHLQQLRELLDGIEPHAPLGDALRAALLAFNTFDEGETARHRRRMRVILQTDELQAHSMTMYAGWRSVIAEFVARRAGVAPTDLRPQTVAWMMLGVALSAYEHWLGDEELALTQALGEAFDAIRGGLD</sequence>
<comment type="caution">
    <text evidence="6">The sequence shown here is derived from an EMBL/GenBank/DDBJ whole genome shotgun (WGS) entry which is preliminary data.</text>
</comment>
<keyword evidence="1" id="KW-0805">Transcription regulation</keyword>
<dbReference type="Gene3D" id="1.10.357.10">
    <property type="entry name" value="Tetracycline Repressor, domain 2"/>
    <property type="match status" value="1"/>
</dbReference>
<evidence type="ECO:0000313" key="6">
    <source>
        <dbReference type="EMBL" id="GFG72567.1"/>
    </source>
</evidence>
<dbReference type="Gene3D" id="1.10.10.60">
    <property type="entry name" value="Homeodomain-like"/>
    <property type="match status" value="1"/>
</dbReference>
<dbReference type="Pfam" id="PF00440">
    <property type="entry name" value="TetR_N"/>
    <property type="match status" value="1"/>
</dbReference>